<feature type="compositionally biased region" description="Polar residues" evidence="1">
    <location>
        <begin position="50"/>
        <end position="62"/>
    </location>
</feature>
<protein>
    <submittedName>
        <fullName evidence="3">Uu.00g037890.m01.CDS01</fullName>
    </submittedName>
</protein>
<dbReference type="PANTHER" id="PTHR38117:SF1">
    <property type="entry name" value="DUF3074 DOMAIN-CONTAINING PROTEIN"/>
    <property type="match status" value="1"/>
</dbReference>
<evidence type="ECO:0000313" key="3">
    <source>
        <dbReference type="EMBL" id="CAJ2500936.1"/>
    </source>
</evidence>
<dbReference type="Pfam" id="PF23155">
    <property type="entry name" value="DUF7053"/>
    <property type="match status" value="1"/>
</dbReference>
<dbReference type="Proteomes" id="UP001295740">
    <property type="component" value="Unassembled WGS sequence"/>
</dbReference>
<accession>A0AAI8VAR1</accession>
<evidence type="ECO:0000313" key="4">
    <source>
        <dbReference type="Proteomes" id="UP001295740"/>
    </source>
</evidence>
<organism evidence="3 4">
    <name type="scientific">Anthostomella pinea</name>
    <dbReference type="NCBI Taxonomy" id="933095"/>
    <lineage>
        <taxon>Eukaryota</taxon>
        <taxon>Fungi</taxon>
        <taxon>Dikarya</taxon>
        <taxon>Ascomycota</taxon>
        <taxon>Pezizomycotina</taxon>
        <taxon>Sordariomycetes</taxon>
        <taxon>Xylariomycetidae</taxon>
        <taxon>Xylariales</taxon>
        <taxon>Xylariaceae</taxon>
        <taxon>Anthostomella</taxon>
    </lineage>
</organism>
<dbReference type="InterPro" id="IPR055481">
    <property type="entry name" value="DUF7053"/>
</dbReference>
<dbReference type="PANTHER" id="PTHR38117">
    <property type="entry name" value="NACHT AND WD40 DOMAIN PROTEIN"/>
    <property type="match status" value="1"/>
</dbReference>
<dbReference type="EMBL" id="CAUWAG010000003">
    <property type="protein sequence ID" value="CAJ2500936.1"/>
    <property type="molecule type" value="Genomic_DNA"/>
</dbReference>
<keyword evidence="4" id="KW-1185">Reference proteome</keyword>
<evidence type="ECO:0000256" key="1">
    <source>
        <dbReference type="SAM" id="MobiDB-lite"/>
    </source>
</evidence>
<evidence type="ECO:0000259" key="2">
    <source>
        <dbReference type="Pfam" id="PF23155"/>
    </source>
</evidence>
<dbReference type="AlphaFoldDB" id="A0AAI8VAR1"/>
<name>A0AAI8VAR1_9PEZI</name>
<feature type="region of interest" description="Disordered" evidence="1">
    <location>
        <begin position="48"/>
        <end position="71"/>
    </location>
</feature>
<reference evidence="3" key="1">
    <citation type="submission" date="2023-10" db="EMBL/GenBank/DDBJ databases">
        <authorList>
            <person name="Hackl T."/>
        </authorList>
    </citation>
    <scope>NUCLEOTIDE SEQUENCE</scope>
</reference>
<feature type="domain" description="DUF7053" evidence="2">
    <location>
        <begin position="8"/>
        <end position="184"/>
    </location>
</feature>
<proteinExistence type="predicted"/>
<sequence>MSFFSGSSKLSNASPIPPAVPKAAAVALLHDHDFFLRCDPHYVSHKALSDSDTASGSGSRSGSVKLPPGLTPLPGGNGVKVKVKVKVKAYEVVDHVPNPVWSSTVVSREEFVDFEAGLWVRIRSPMGVVMETTWTVRERKNTEGEGGLELVEDVAISCSKLLLGIVRGQVEGNWRGIHGKIVGRLVEDAGKGGV</sequence>
<comment type="caution">
    <text evidence="3">The sequence shown here is derived from an EMBL/GenBank/DDBJ whole genome shotgun (WGS) entry which is preliminary data.</text>
</comment>
<gene>
    <name evidence="3" type="ORF">KHLLAP_LOCUS1404</name>
</gene>